<dbReference type="Proteomes" id="UP001429564">
    <property type="component" value="Unassembled WGS sequence"/>
</dbReference>
<evidence type="ECO:0000313" key="1">
    <source>
        <dbReference type="EMBL" id="NIZ60952.1"/>
    </source>
</evidence>
<dbReference type="EMBL" id="QHLQ01000006">
    <property type="protein sequence ID" value="NIZ60952.1"/>
    <property type="molecule type" value="Genomic_DNA"/>
</dbReference>
<proteinExistence type="predicted"/>
<keyword evidence="2" id="KW-1185">Reference proteome</keyword>
<comment type="caution">
    <text evidence="1">The sequence shown here is derived from an EMBL/GenBank/DDBJ whole genome shotgun (WGS) entry which is preliminary data.</text>
</comment>
<protein>
    <submittedName>
        <fullName evidence="1">Uncharacterized protein</fullName>
    </submittedName>
</protein>
<gene>
    <name evidence="1" type="ORF">DL239_08190</name>
</gene>
<reference evidence="1 2" key="1">
    <citation type="submission" date="2018-05" db="EMBL/GenBank/DDBJ databases">
        <authorList>
            <person name="Zhang Y.-J."/>
        </authorList>
    </citation>
    <scope>NUCLEOTIDE SEQUENCE [LARGE SCALE GENOMIC DNA]</scope>
    <source>
        <strain evidence="1 2">CY04</strain>
    </source>
</reference>
<organism evidence="1 2">
    <name type="scientific">Parasedimentitalea denitrificans</name>
    <dbReference type="NCBI Taxonomy" id="2211118"/>
    <lineage>
        <taxon>Bacteria</taxon>
        <taxon>Pseudomonadati</taxon>
        <taxon>Pseudomonadota</taxon>
        <taxon>Alphaproteobacteria</taxon>
        <taxon>Rhodobacterales</taxon>
        <taxon>Paracoccaceae</taxon>
        <taxon>Parasedimentitalea</taxon>
    </lineage>
</organism>
<dbReference type="RefSeq" id="WP_167683533.1">
    <property type="nucleotide sequence ID" value="NZ_QHLQ01000006.1"/>
</dbReference>
<name>A0ABX0W5W0_9RHOB</name>
<evidence type="ECO:0000313" key="2">
    <source>
        <dbReference type="Proteomes" id="UP001429564"/>
    </source>
</evidence>
<accession>A0ABX0W5W0</accession>
<sequence length="216" mass="24701">MLKRIGQQYGGKIWVSEFLRRPSSHFYYGYPKDQVPHEMGQQIAVSVVAGRKFDASRLPHIKIAHDVDGAKRKLRKLLSIDGLYVDETAKLVMEQFNLGDTILHRVELFDETGKAKKHDGFYYHVITREQRPVVNRELGLEQAWIKPALFELGTIQGRLRLELDAIANPQTPGFSTSLDFWADAHVTHLLFFSDPLKKALVKAGYGKLFDFQEFAS</sequence>